<dbReference type="InterPro" id="IPR011623">
    <property type="entry name" value="7TMR_DISM_rcpt_extracell_dom1"/>
</dbReference>
<dbReference type="Gene3D" id="3.30.450.20">
    <property type="entry name" value="PAS domain"/>
    <property type="match status" value="1"/>
</dbReference>
<dbReference type="CDD" id="cd01949">
    <property type="entry name" value="GGDEF"/>
    <property type="match status" value="1"/>
</dbReference>
<keyword evidence="1" id="KW-0472">Membrane</keyword>
<feature type="transmembrane region" description="Helical" evidence="1">
    <location>
        <begin position="293"/>
        <end position="313"/>
    </location>
</feature>
<feature type="transmembrane region" description="Helical" evidence="1">
    <location>
        <begin position="21"/>
        <end position="46"/>
    </location>
</feature>
<dbReference type="EMBL" id="BPMK01000002">
    <property type="protein sequence ID" value="GIZ50545.1"/>
    <property type="molecule type" value="Genomic_DNA"/>
</dbReference>
<dbReference type="PANTHER" id="PTHR44757:SF2">
    <property type="entry name" value="BIOFILM ARCHITECTURE MAINTENANCE PROTEIN MBAA"/>
    <property type="match status" value="1"/>
</dbReference>
<evidence type="ECO:0008006" key="7">
    <source>
        <dbReference type="Google" id="ProtNLM"/>
    </source>
</evidence>
<accession>A0ABQ4Q171</accession>
<dbReference type="SMART" id="SM00267">
    <property type="entry name" value="GGDEF"/>
    <property type="match status" value="1"/>
</dbReference>
<dbReference type="InterPro" id="IPR001633">
    <property type="entry name" value="EAL_dom"/>
</dbReference>
<feature type="transmembrane region" description="Helical" evidence="1">
    <location>
        <begin position="319"/>
        <end position="340"/>
    </location>
</feature>
<dbReference type="InterPro" id="IPR000014">
    <property type="entry name" value="PAS"/>
</dbReference>
<dbReference type="PANTHER" id="PTHR44757">
    <property type="entry name" value="DIGUANYLATE CYCLASE DGCP"/>
    <property type="match status" value="1"/>
</dbReference>
<name>A0ABQ4Q171_9BURK</name>
<dbReference type="Gene3D" id="3.30.70.270">
    <property type="match status" value="1"/>
</dbReference>
<keyword evidence="1" id="KW-0812">Transmembrane</keyword>
<dbReference type="Pfam" id="PF00563">
    <property type="entry name" value="EAL"/>
    <property type="match status" value="1"/>
</dbReference>
<dbReference type="SUPFAM" id="SSF141868">
    <property type="entry name" value="EAL domain-like"/>
    <property type="match status" value="1"/>
</dbReference>
<dbReference type="InterPro" id="IPR029787">
    <property type="entry name" value="Nucleotide_cyclase"/>
</dbReference>
<dbReference type="NCBIfam" id="TIGR00254">
    <property type="entry name" value="GGDEF"/>
    <property type="match status" value="1"/>
</dbReference>
<gene>
    <name evidence="5" type="ORF">NCCP691_05590</name>
</gene>
<dbReference type="InterPro" id="IPR035919">
    <property type="entry name" value="EAL_sf"/>
</dbReference>
<feature type="domain" description="GGDEF" evidence="4">
    <location>
        <begin position="558"/>
        <end position="690"/>
    </location>
</feature>
<feature type="domain" description="EAL" evidence="3">
    <location>
        <begin position="701"/>
        <end position="956"/>
    </location>
</feature>
<dbReference type="PROSITE" id="PS50112">
    <property type="entry name" value="PAS"/>
    <property type="match status" value="1"/>
</dbReference>
<dbReference type="SMART" id="SM00052">
    <property type="entry name" value="EAL"/>
    <property type="match status" value="1"/>
</dbReference>
<evidence type="ECO:0000259" key="3">
    <source>
        <dbReference type="PROSITE" id="PS50883"/>
    </source>
</evidence>
<evidence type="ECO:0000259" key="2">
    <source>
        <dbReference type="PROSITE" id="PS50112"/>
    </source>
</evidence>
<evidence type="ECO:0000313" key="5">
    <source>
        <dbReference type="EMBL" id="GIZ50545.1"/>
    </source>
</evidence>
<feature type="transmembrane region" description="Helical" evidence="1">
    <location>
        <begin position="263"/>
        <end position="281"/>
    </location>
</feature>
<sequence length="993" mass="108432">MHNSTTSSRGWAGRVQDRLDAWLYLFSTYGLPALIGILSIIALTVWHGQYESGRPEQLTFRYVHDEAARLTAAEAMAALGEHSVQHLDTNRSEAPFWFGFAVPAAPHGSSSVVEFPSRHALAVRCWDENLLPAGGADRDGAYGEMSLVKAGFALKVGPTSLDAWYLCQANFVGPARLTVNSWEPAALQASTDNFHRKSGLLDGGMIILALFMLVTALIVRQSRYLLFAAWLLVSLRVGALSAGWDMQWLGQTVPHEWLLRSRLLTVATYCVLTITLFAAMFRDDLIRAGMGTVLRALQWTCFPLLLLSATLSYKTFLPFLWVATGVNVVIVVGMLLRLLVHARSVVAVLYSASLTITVLASLSEVLSAAFGLRELTGAFNHVTAALGAALLASLAMAEQMRQEHEHRVQAQAELEHTYEAMPIGLFTLDMSGQFMSANPALHEKLGPDVLEPGRNAWGQYLDGDSFSRLLNAVHQDSEAEIEVESLTPGPDGQHKRFLVRATLARNKIEGSLQDITDKYKALQELQFLANNDPLTKVYNRRGVEAMLDAALRQLADGKPVALAYLDLDRFKLINGLYGHAAGDEVLKQICGRVTNMLTGSQQIGRVGGDEFLIVFPDTPIELAAWTCRGIIASIGNVPYKLGDKAFQVRASIGLIEIGGDMSVKDMIATADRACRAAKKGNVQGLVVYDKSASVFHDHEAEFHIVERLSAPAGPQGLYLDMQPIMSLKAPLGSLNFEVLLRMRDEDGSIIPAGRVVGAAENSGRTSVIDRWVLTTTLEWIDANFARLRRTEFVCMNLSGASLNDERFVQDTIRLLEANPRAAGRLCVEITESVALHDRGNTRRFIDKVRSYGVRVALDDFGAGYTSFAYLKELPADVLKIDGSFVVNMNSHPANVAIVEAIVSLARSLGMQTIAEWAEDAATVETLAEIGVDHVQGFAIARPQQPEKILTSPSAAAFIQDEHLARFVRTLGDPVYAAAQIDLIAMGGGNKDLH</sequence>
<keyword evidence="6" id="KW-1185">Reference proteome</keyword>
<dbReference type="InterPro" id="IPR043128">
    <property type="entry name" value="Rev_trsase/Diguanyl_cyclase"/>
</dbReference>
<dbReference type="InterPro" id="IPR035965">
    <property type="entry name" value="PAS-like_dom_sf"/>
</dbReference>
<dbReference type="SUPFAM" id="SSF55785">
    <property type="entry name" value="PYP-like sensor domain (PAS domain)"/>
    <property type="match status" value="1"/>
</dbReference>
<dbReference type="InterPro" id="IPR000160">
    <property type="entry name" value="GGDEF_dom"/>
</dbReference>
<dbReference type="RefSeq" id="WP_220806717.1">
    <property type="nucleotide sequence ID" value="NZ_BPMK01000002.1"/>
</dbReference>
<dbReference type="PROSITE" id="PS50887">
    <property type="entry name" value="GGDEF"/>
    <property type="match status" value="1"/>
</dbReference>
<organism evidence="5 6">
    <name type="scientific">Noviherbaspirillum aridicola</name>
    <dbReference type="NCBI Taxonomy" id="2849687"/>
    <lineage>
        <taxon>Bacteria</taxon>
        <taxon>Pseudomonadati</taxon>
        <taxon>Pseudomonadota</taxon>
        <taxon>Betaproteobacteria</taxon>
        <taxon>Burkholderiales</taxon>
        <taxon>Oxalobacteraceae</taxon>
        <taxon>Noviherbaspirillum</taxon>
    </lineage>
</organism>
<dbReference type="Pfam" id="PF07695">
    <property type="entry name" value="7TMR-DISM_7TM"/>
    <property type="match status" value="1"/>
</dbReference>
<feature type="transmembrane region" description="Helical" evidence="1">
    <location>
        <begin position="347"/>
        <end position="372"/>
    </location>
</feature>
<reference evidence="5 6" key="1">
    <citation type="journal article" date="2022" name="Int. J. Syst. Evol. Microbiol.">
        <title>Noviherbaspirillum aridicola sp. nov., isolated from an arid soil in Pakistan.</title>
        <authorList>
            <person name="Khan I.U."/>
            <person name="Saqib M."/>
            <person name="Amin A."/>
            <person name="Hussain F."/>
            <person name="Li L."/>
            <person name="Liu Y.H."/>
            <person name="Fang B.Z."/>
            <person name="Ahmed I."/>
            <person name="Li W.J."/>
        </authorList>
    </citation>
    <scope>NUCLEOTIDE SEQUENCE [LARGE SCALE GENOMIC DNA]</scope>
    <source>
        <strain evidence="5 6">NCCP-691</strain>
    </source>
</reference>
<dbReference type="PROSITE" id="PS50883">
    <property type="entry name" value="EAL"/>
    <property type="match status" value="1"/>
</dbReference>
<evidence type="ECO:0000259" key="4">
    <source>
        <dbReference type="PROSITE" id="PS50887"/>
    </source>
</evidence>
<proteinExistence type="predicted"/>
<dbReference type="SUPFAM" id="SSF55073">
    <property type="entry name" value="Nucleotide cyclase"/>
    <property type="match status" value="1"/>
</dbReference>
<comment type="caution">
    <text evidence="5">The sequence shown here is derived from an EMBL/GenBank/DDBJ whole genome shotgun (WGS) entry which is preliminary data.</text>
</comment>
<evidence type="ECO:0000313" key="6">
    <source>
        <dbReference type="Proteomes" id="UP000887222"/>
    </source>
</evidence>
<protein>
    <recommendedName>
        <fullName evidence="7">Diguanylate cyclase/phosphodiesterase</fullName>
    </recommendedName>
</protein>
<dbReference type="Proteomes" id="UP000887222">
    <property type="component" value="Unassembled WGS sequence"/>
</dbReference>
<dbReference type="CDD" id="cd01948">
    <property type="entry name" value="EAL"/>
    <property type="match status" value="1"/>
</dbReference>
<dbReference type="Gene3D" id="3.20.20.450">
    <property type="entry name" value="EAL domain"/>
    <property type="match status" value="1"/>
</dbReference>
<feature type="domain" description="PAS" evidence="2">
    <location>
        <begin position="410"/>
        <end position="446"/>
    </location>
</feature>
<keyword evidence="1" id="KW-1133">Transmembrane helix</keyword>
<feature type="transmembrane region" description="Helical" evidence="1">
    <location>
        <begin position="200"/>
        <end position="219"/>
    </location>
</feature>
<dbReference type="Pfam" id="PF00990">
    <property type="entry name" value="GGDEF"/>
    <property type="match status" value="1"/>
</dbReference>
<evidence type="ECO:0000256" key="1">
    <source>
        <dbReference type="SAM" id="Phobius"/>
    </source>
</evidence>
<dbReference type="InterPro" id="IPR052155">
    <property type="entry name" value="Biofilm_reg_signaling"/>
</dbReference>
<feature type="transmembrane region" description="Helical" evidence="1">
    <location>
        <begin position="224"/>
        <end position="243"/>
    </location>
</feature>